<protein>
    <submittedName>
        <fullName evidence="1">Uncharacterized protein</fullName>
    </submittedName>
</protein>
<reference evidence="1 2" key="1">
    <citation type="journal article" date="2018" name="Sci. Rep.">
        <title>Genomic signatures of local adaptation to the degree of environmental predictability in rotifers.</title>
        <authorList>
            <person name="Franch-Gras L."/>
            <person name="Hahn C."/>
            <person name="Garcia-Roger E.M."/>
            <person name="Carmona M.J."/>
            <person name="Serra M."/>
            <person name="Gomez A."/>
        </authorList>
    </citation>
    <scope>NUCLEOTIDE SEQUENCE [LARGE SCALE GENOMIC DNA]</scope>
    <source>
        <strain evidence="1">HYR1</strain>
    </source>
</reference>
<keyword evidence="2" id="KW-1185">Reference proteome</keyword>
<dbReference type="AlphaFoldDB" id="A0A3M7SWM0"/>
<gene>
    <name evidence="1" type="ORF">BpHYR1_013819</name>
</gene>
<dbReference type="EMBL" id="REGN01000667">
    <property type="protein sequence ID" value="RNA40183.1"/>
    <property type="molecule type" value="Genomic_DNA"/>
</dbReference>
<dbReference type="Proteomes" id="UP000276133">
    <property type="component" value="Unassembled WGS sequence"/>
</dbReference>
<evidence type="ECO:0000313" key="2">
    <source>
        <dbReference type="Proteomes" id="UP000276133"/>
    </source>
</evidence>
<evidence type="ECO:0000313" key="1">
    <source>
        <dbReference type="EMBL" id="RNA40183.1"/>
    </source>
</evidence>
<organism evidence="1 2">
    <name type="scientific">Brachionus plicatilis</name>
    <name type="common">Marine rotifer</name>
    <name type="synonym">Brachionus muelleri</name>
    <dbReference type="NCBI Taxonomy" id="10195"/>
    <lineage>
        <taxon>Eukaryota</taxon>
        <taxon>Metazoa</taxon>
        <taxon>Spiralia</taxon>
        <taxon>Gnathifera</taxon>
        <taxon>Rotifera</taxon>
        <taxon>Eurotatoria</taxon>
        <taxon>Monogononta</taxon>
        <taxon>Pseudotrocha</taxon>
        <taxon>Ploima</taxon>
        <taxon>Brachionidae</taxon>
        <taxon>Brachionus</taxon>
    </lineage>
</organism>
<proteinExistence type="predicted"/>
<comment type="caution">
    <text evidence="1">The sequence shown here is derived from an EMBL/GenBank/DDBJ whole genome shotgun (WGS) entry which is preliminary data.</text>
</comment>
<sequence>MENFLHFAGMERDQYKYNFNDVFNFIVKNMNDRIQTENTISEPWTVGIKQSPSFKSQEFEEIFHKKKRKNFVNKHIIYFLGLKNRRVLEIFLLNYSHSMTTILFQTVSFSFIRSSLSHLTIALRHNSHHANKMNNLHFF</sequence>
<name>A0A3M7SWM0_BRAPC</name>
<accession>A0A3M7SWM0</accession>